<sequence length="265" mass="31171">MHHLEEMRRENTRPSEISRRTPRTMSNKLNAADNIERHLRADGHRLWGFVVYRCTYTDDLAWNECIRRIQGSVHESMDLCNGHDLLQKGCFELTVIADAGKLEGASTSFVRRHFQTWCEHALTEEQGTREETERRSQISSPWDSGSPVRYEFCVQVDEDSMRSINREDDKLGAWVRLIRRNWDPDAARLLRERDRESRVDDEELDDDIDDMDEEEEYPAVEGCTEEDVGWMKMQLVGLIPELYANLRNPDSWHTYYLRPPHVSTV</sequence>
<organism evidence="2 3">
    <name type="scientific">Periconia macrospinosa</name>
    <dbReference type="NCBI Taxonomy" id="97972"/>
    <lineage>
        <taxon>Eukaryota</taxon>
        <taxon>Fungi</taxon>
        <taxon>Dikarya</taxon>
        <taxon>Ascomycota</taxon>
        <taxon>Pezizomycotina</taxon>
        <taxon>Dothideomycetes</taxon>
        <taxon>Pleosporomycetidae</taxon>
        <taxon>Pleosporales</taxon>
        <taxon>Massarineae</taxon>
        <taxon>Periconiaceae</taxon>
        <taxon>Periconia</taxon>
    </lineage>
</organism>
<dbReference type="OrthoDB" id="4424523at2759"/>
<dbReference type="EMBL" id="KZ805378">
    <property type="protein sequence ID" value="PVI00152.1"/>
    <property type="molecule type" value="Genomic_DNA"/>
</dbReference>
<accession>A0A2V1DQL1</accession>
<proteinExistence type="predicted"/>
<evidence type="ECO:0000313" key="2">
    <source>
        <dbReference type="EMBL" id="PVI00152.1"/>
    </source>
</evidence>
<keyword evidence="3" id="KW-1185">Reference proteome</keyword>
<name>A0A2V1DQL1_9PLEO</name>
<feature type="compositionally biased region" description="Basic and acidic residues" evidence="1">
    <location>
        <begin position="1"/>
        <end position="19"/>
    </location>
</feature>
<feature type="compositionally biased region" description="Basic and acidic residues" evidence="1">
    <location>
        <begin position="125"/>
        <end position="136"/>
    </location>
</feature>
<feature type="region of interest" description="Disordered" evidence="1">
    <location>
        <begin position="1"/>
        <end position="26"/>
    </location>
</feature>
<dbReference type="Proteomes" id="UP000244855">
    <property type="component" value="Unassembled WGS sequence"/>
</dbReference>
<protein>
    <submittedName>
        <fullName evidence="2">Uncharacterized protein</fullName>
    </submittedName>
</protein>
<gene>
    <name evidence="2" type="ORF">DM02DRAFT_527606</name>
</gene>
<evidence type="ECO:0000256" key="1">
    <source>
        <dbReference type="SAM" id="MobiDB-lite"/>
    </source>
</evidence>
<dbReference type="STRING" id="97972.A0A2V1DQL1"/>
<evidence type="ECO:0000313" key="3">
    <source>
        <dbReference type="Proteomes" id="UP000244855"/>
    </source>
</evidence>
<feature type="region of interest" description="Disordered" evidence="1">
    <location>
        <begin position="125"/>
        <end position="144"/>
    </location>
</feature>
<dbReference type="AlphaFoldDB" id="A0A2V1DQL1"/>
<reference evidence="2 3" key="1">
    <citation type="journal article" date="2018" name="Sci. Rep.">
        <title>Comparative genomics provides insights into the lifestyle and reveals functional heterogeneity of dark septate endophytic fungi.</title>
        <authorList>
            <person name="Knapp D.G."/>
            <person name="Nemeth J.B."/>
            <person name="Barry K."/>
            <person name="Hainaut M."/>
            <person name="Henrissat B."/>
            <person name="Johnson J."/>
            <person name="Kuo A."/>
            <person name="Lim J.H.P."/>
            <person name="Lipzen A."/>
            <person name="Nolan M."/>
            <person name="Ohm R.A."/>
            <person name="Tamas L."/>
            <person name="Grigoriev I.V."/>
            <person name="Spatafora J.W."/>
            <person name="Nagy L.G."/>
            <person name="Kovacs G.M."/>
        </authorList>
    </citation>
    <scope>NUCLEOTIDE SEQUENCE [LARGE SCALE GENOMIC DNA]</scope>
    <source>
        <strain evidence="2 3">DSE2036</strain>
    </source>
</reference>